<keyword evidence="3" id="KW-1185">Reference proteome</keyword>
<feature type="compositionally biased region" description="Low complexity" evidence="1">
    <location>
        <begin position="92"/>
        <end position="105"/>
    </location>
</feature>
<dbReference type="OrthoDB" id="411378at2759"/>
<dbReference type="EMBL" id="CACRXK020020222">
    <property type="protein sequence ID" value="CAB4034559.1"/>
    <property type="molecule type" value="Genomic_DNA"/>
</dbReference>
<dbReference type="PROSITE" id="PS50878">
    <property type="entry name" value="RT_POL"/>
    <property type="match status" value="1"/>
</dbReference>
<dbReference type="InterPro" id="IPR000477">
    <property type="entry name" value="RT_dom"/>
</dbReference>
<sequence>MINLLRHKPFLELLGTSEPDQQQALLETATAEQVHCLCLCVENVMKRKYLMSKHVMKKLRPREKPRLEEPNDPLLHNFCINTNIIESLNKVNQNNGPNEANQQNNSPLSGECNDNSLQLLHNPKEINCQINQNNVCNEANHTHRSATKHQSIGGLPLIENHTIQINQNNVCNEANRVNPSSTIQENLDDCTIISVTSRSQNFHTQHSATKHQGVGGLPLFENHTTQIQIDRDNQGQSSSLNDIGKKARSIFKPSPKRNRKNFVRDLVKSKCRSHVKFNCIEINTHQVKKCPLPSSLVSNVCHITNKVTELSAVISNNKSTINLIVESWLTDDVPNSFINIGDNYLIFRLDRPTPGGGVLAYIDKSVPVSRLPNLEEAGKEHYCDDLTPVIHSIVTGSITQSKYPTAYKHAIVTPVPKIHQPKDINNDLRQISVLPHLAKMIEKIQLELNSHDLAIKDNQHAFVKNRSTVSALISMTQKWFDVTDNSNIGRKGVHTTFLDFKKAFDLVDHRILLIKLAEMNVSKAFWSWVKCFLTERNQHVNLHGVISSSAPCPAGVPQGSVISPTLFNIHINDLENTLTNNLTNTHKYTDDCTLDEVVANGALSNMQESTNQVMNWANDNKMMVNPKKTKDMWISFSQSSSEPPTYTNGWN</sequence>
<name>A0A7D9JT07_PARCT</name>
<dbReference type="Proteomes" id="UP001152795">
    <property type="component" value="Unassembled WGS sequence"/>
</dbReference>
<dbReference type="InterPro" id="IPR043502">
    <property type="entry name" value="DNA/RNA_pol_sf"/>
</dbReference>
<evidence type="ECO:0000313" key="3">
    <source>
        <dbReference type="Proteomes" id="UP001152795"/>
    </source>
</evidence>
<accession>A0A7D9JT07</accession>
<evidence type="ECO:0000313" key="2">
    <source>
        <dbReference type="EMBL" id="CAB4034559.1"/>
    </source>
</evidence>
<organism evidence="2 3">
    <name type="scientific">Paramuricea clavata</name>
    <name type="common">Red gorgonian</name>
    <name type="synonym">Violescent sea-whip</name>
    <dbReference type="NCBI Taxonomy" id="317549"/>
    <lineage>
        <taxon>Eukaryota</taxon>
        <taxon>Metazoa</taxon>
        <taxon>Cnidaria</taxon>
        <taxon>Anthozoa</taxon>
        <taxon>Octocorallia</taxon>
        <taxon>Malacalcyonacea</taxon>
        <taxon>Plexauridae</taxon>
        <taxon>Paramuricea</taxon>
    </lineage>
</organism>
<protein>
    <submittedName>
        <fullName evidence="2">Uncharacterized protein</fullName>
    </submittedName>
</protein>
<comment type="caution">
    <text evidence="2">The sequence shown here is derived from an EMBL/GenBank/DDBJ whole genome shotgun (WGS) entry which is preliminary data.</text>
</comment>
<dbReference type="CDD" id="cd01650">
    <property type="entry name" value="RT_nLTR_like"/>
    <property type="match status" value="1"/>
</dbReference>
<evidence type="ECO:0000256" key="1">
    <source>
        <dbReference type="SAM" id="MobiDB-lite"/>
    </source>
</evidence>
<dbReference type="SUPFAM" id="SSF56672">
    <property type="entry name" value="DNA/RNA polymerases"/>
    <property type="match status" value="1"/>
</dbReference>
<dbReference type="PANTHER" id="PTHR33332">
    <property type="entry name" value="REVERSE TRANSCRIPTASE DOMAIN-CONTAINING PROTEIN"/>
    <property type="match status" value="1"/>
</dbReference>
<feature type="region of interest" description="Disordered" evidence="1">
    <location>
        <begin position="91"/>
        <end position="114"/>
    </location>
</feature>
<dbReference type="AlphaFoldDB" id="A0A7D9JT07"/>
<gene>
    <name evidence="2" type="ORF">PACLA_8A061244</name>
</gene>
<reference evidence="2" key="1">
    <citation type="submission" date="2020-04" db="EMBL/GenBank/DDBJ databases">
        <authorList>
            <person name="Alioto T."/>
            <person name="Alioto T."/>
            <person name="Gomez Garrido J."/>
        </authorList>
    </citation>
    <scope>NUCLEOTIDE SEQUENCE</scope>
    <source>
        <strain evidence="2">A484AB</strain>
    </source>
</reference>
<proteinExistence type="predicted"/>
<dbReference type="Pfam" id="PF00078">
    <property type="entry name" value="RVT_1"/>
    <property type="match status" value="1"/>
</dbReference>